<dbReference type="OrthoDB" id="9788959at2"/>
<dbReference type="SUPFAM" id="SSF52402">
    <property type="entry name" value="Adenine nucleotide alpha hydrolases-like"/>
    <property type="match status" value="1"/>
</dbReference>
<dbReference type="PANTHER" id="PTHR46268">
    <property type="entry name" value="STRESS RESPONSE PROTEIN NHAX"/>
    <property type="match status" value="1"/>
</dbReference>
<dbReference type="PRINTS" id="PR01438">
    <property type="entry name" value="UNVRSLSTRESS"/>
</dbReference>
<comment type="similarity">
    <text evidence="1">Belongs to the universal stress protein A family.</text>
</comment>
<dbReference type="InterPro" id="IPR014729">
    <property type="entry name" value="Rossmann-like_a/b/a_fold"/>
</dbReference>
<evidence type="ECO:0000313" key="3">
    <source>
        <dbReference type="EMBL" id="SHM57161.1"/>
    </source>
</evidence>
<proteinExistence type="inferred from homology"/>
<accession>A0A1M7JW74</accession>
<dbReference type="Proteomes" id="UP000184092">
    <property type="component" value="Unassembled WGS sequence"/>
</dbReference>
<evidence type="ECO:0000256" key="1">
    <source>
        <dbReference type="ARBA" id="ARBA00008791"/>
    </source>
</evidence>
<dbReference type="AlphaFoldDB" id="A0A1M7JW74"/>
<feature type="domain" description="UspA" evidence="2">
    <location>
        <begin position="4"/>
        <end position="141"/>
    </location>
</feature>
<dbReference type="Pfam" id="PF00582">
    <property type="entry name" value="Usp"/>
    <property type="match status" value="1"/>
</dbReference>
<dbReference type="RefSeq" id="WP_073208009.1">
    <property type="nucleotide sequence ID" value="NZ_FRCL01000005.1"/>
</dbReference>
<evidence type="ECO:0000259" key="2">
    <source>
        <dbReference type="Pfam" id="PF00582"/>
    </source>
</evidence>
<evidence type="ECO:0000313" key="4">
    <source>
        <dbReference type="Proteomes" id="UP000184092"/>
    </source>
</evidence>
<dbReference type="PANTHER" id="PTHR46268:SF6">
    <property type="entry name" value="UNIVERSAL STRESS PROTEIN UP12"/>
    <property type="match status" value="1"/>
</dbReference>
<organism evidence="3 4">
    <name type="scientific">Flavobacterium xinjiangense</name>
    <dbReference type="NCBI Taxonomy" id="178356"/>
    <lineage>
        <taxon>Bacteria</taxon>
        <taxon>Pseudomonadati</taxon>
        <taxon>Bacteroidota</taxon>
        <taxon>Flavobacteriia</taxon>
        <taxon>Flavobacteriales</taxon>
        <taxon>Flavobacteriaceae</taxon>
        <taxon>Flavobacterium</taxon>
    </lineage>
</organism>
<dbReference type="STRING" id="178356.SAMN05216269_105101"/>
<dbReference type="CDD" id="cd00293">
    <property type="entry name" value="USP-like"/>
    <property type="match status" value="1"/>
</dbReference>
<dbReference type="Gene3D" id="3.40.50.620">
    <property type="entry name" value="HUPs"/>
    <property type="match status" value="1"/>
</dbReference>
<dbReference type="EMBL" id="FRCL01000005">
    <property type="protein sequence ID" value="SHM57161.1"/>
    <property type="molecule type" value="Genomic_DNA"/>
</dbReference>
<protein>
    <submittedName>
        <fullName evidence="3">Nucleotide-binding universal stress protein, UspA family</fullName>
    </submittedName>
</protein>
<name>A0A1M7JW74_9FLAO</name>
<reference evidence="4" key="1">
    <citation type="submission" date="2016-11" db="EMBL/GenBank/DDBJ databases">
        <authorList>
            <person name="Varghese N."/>
            <person name="Submissions S."/>
        </authorList>
    </citation>
    <scope>NUCLEOTIDE SEQUENCE [LARGE SCALE GENOMIC DNA]</scope>
    <source>
        <strain evidence="4">CGMCC 1.2749</strain>
    </source>
</reference>
<dbReference type="InterPro" id="IPR006015">
    <property type="entry name" value="Universal_stress_UspA"/>
</dbReference>
<dbReference type="InterPro" id="IPR006016">
    <property type="entry name" value="UspA"/>
</dbReference>
<gene>
    <name evidence="3" type="ORF">SAMN05216269_105101</name>
</gene>
<sequence>MDNMKKILIAVDNDPTSEKIALNGFQLASQLNAEIALLSVVDLTMLITEGAVTPKEFADITINDYKKNQQMLIDTVFKDYKVCTFVEEGIPHEVILKVAQEWDANIIVLGTHGRTGISHLIMGSVAEKIVRHSEIPVFIIPSKS</sequence>
<keyword evidence="4" id="KW-1185">Reference proteome</keyword>